<accession>A0A157ZND4</accession>
<dbReference type="PANTHER" id="PTHR43103">
    <property type="entry name" value="NUCLEOSIDE-DIPHOSPHATE-SUGAR EPIMERASE"/>
    <property type="match status" value="1"/>
</dbReference>
<feature type="domain" description="NAD-dependent epimerase/dehydratase" evidence="3">
    <location>
        <begin position="7"/>
        <end position="232"/>
    </location>
</feature>
<dbReference type="OrthoDB" id="9801056at2"/>
<evidence type="ECO:0000313" key="5">
    <source>
        <dbReference type="Proteomes" id="UP000054903"/>
    </source>
</evidence>
<comment type="caution">
    <text evidence="4">The sequence shown here is derived from an EMBL/GenBank/DDBJ whole genome shotgun (WGS) entry which is preliminary data.</text>
</comment>
<gene>
    <name evidence="4" type="ORF">AWB77_00882</name>
</gene>
<dbReference type="Gene3D" id="3.40.50.720">
    <property type="entry name" value="NAD(P)-binding Rossmann-like Domain"/>
    <property type="match status" value="1"/>
</dbReference>
<keyword evidence="2" id="KW-0119">Carbohydrate metabolism</keyword>
<name>A0A157ZND4_9BURK</name>
<keyword evidence="1" id="KW-0521">NADP</keyword>
<evidence type="ECO:0000256" key="1">
    <source>
        <dbReference type="ARBA" id="ARBA00022857"/>
    </source>
</evidence>
<protein>
    <submittedName>
        <fullName evidence="4">NAD-dependent epimerase/dehydratase</fullName>
    </submittedName>
</protein>
<sequence length="306" mass="33260">MSQPQKIMVTGAAGLVGRVVSRLLHARGDAVIPVDRAGGLRIGEMTVLEGDLRDVHRLHALARHGIDAVIHCGAFSGPMVARDDPIAMFDVNIGGTANMLEIARIHGARRFVYCSSTSAYGDTPPGPVKEDVPMTPASLYGASKVCGEQLVSAYARQYGVDGVSLRLSWVYGPHRTTDCMIRRMLTDAMRAQPTRVPFGADFHRQYIHVDDAAAALLAALDAPVLRRRVYNITGGIRLTLGEVADVVRRVMPDADIELERGPDPLDELQEQFDISAAATDLGFRPRHDIESGIRAYAQWLAEAVAR</sequence>
<dbReference type="Pfam" id="PF01370">
    <property type="entry name" value="Epimerase"/>
    <property type="match status" value="1"/>
</dbReference>
<dbReference type="RefSeq" id="WP_061133196.1">
    <property type="nucleotide sequence ID" value="NZ_FCNX02000002.1"/>
</dbReference>
<evidence type="ECO:0000256" key="2">
    <source>
        <dbReference type="ARBA" id="ARBA00023277"/>
    </source>
</evidence>
<dbReference type="InterPro" id="IPR001509">
    <property type="entry name" value="Epimerase_deHydtase"/>
</dbReference>
<evidence type="ECO:0000313" key="4">
    <source>
        <dbReference type="EMBL" id="SAK46979.1"/>
    </source>
</evidence>
<dbReference type="AlphaFoldDB" id="A0A157ZND4"/>
<keyword evidence="5" id="KW-1185">Reference proteome</keyword>
<dbReference type="Proteomes" id="UP000054903">
    <property type="component" value="Unassembled WGS sequence"/>
</dbReference>
<dbReference type="EMBL" id="FCNX02000002">
    <property type="protein sequence ID" value="SAK46979.1"/>
    <property type="molecule type" value="Genomic_DNA"/>
</dbReference>
<reference evidence="4" key="1">
    <citation type="submission" date="2016-01" db="EMBL/GenBank/DDBJ databases">
        <authorList>
            <person name="Peeters C."/>
        </authorList>
    </citation>
    <scope>NUCLEOTIDE SEQUENCE</scope>
    <source>
        <strain evidence="4">LMG 29320</strain>
    </source>
</reference>
<proteinExistence type="predicted"/>
<evidence type="ECO:0000259" key="3">
    <source>
        <dbReference type="Pfam" id="PF01370"/>
    </source>
</evidence>
<dbReference type="STRING" id="1777138.AWB77_00882"/>
<organism evidence="4 5">
    <name type="scientific">Caballeronia fortuita</name>
    <dbReference type="NCBI Taxonomy" id="1777138"/>
    <lineage>
        <taxon>Bacteria</taxon>
        <taxon>Pseudomonadati</taxon>
        <taxon>Pseudomonadota</taxon>
        <taxon>Betaproteobacteria</taxon>
        <taxon>Burkholderiales</taxon>
        <taxon>Burkholderiaceae</taxon>
        <taxon>Caballeronia</taxon>
    </lineage>
</organism>
<dbReference type="SUPFAM" id="SSF51735">
    <property type="entry name" value="NAD(P)-binding Rossmann-fold domains"/>
    <property type="match status" value="1"/>
</dbReference>
<dbReference type="InterPro" id="IPR036291">
    <property type="entry name" value="NAD(P)-bd_dom_sf"/>
</dbReference>
<dbReference type="PANTHER" id="PTHR43103:SF3">
    <property type="entry name" value="ADP-L-GLYCERO-D-MANNO-HEPTOSE-6-EPIMERASE"/>
    <property type="match status" value="1"/>
</dbReference>